<evidence type="ECO:0000313" key="1">
    <source>
        <dbReference type="EMBL" id="ALM74596.1"/>
    </source>
</evidence>
<accession>A0A0S1XA13</accession>
<dbReference type="EMBL" id="CP013050">
    <property type="protein sequence ID" value="ALM74596.1"/>
    <property type="molecule type" value="Genomic_DNA"/>
</dbReference>
<sequence>MLGTKKYVDEVKDPVHSAMIAHYPLIHTILTIAMAYHTGTHNPEAAKPVEKVLNASYTLKEDYSTIKKNYRELAKAIARHAKEQGLTTDEEKTAKVMEQAFEKTFKIVDKLLPELSKLTEDRAKIAEKALEYSTDDPFVVLRNAGIDIEPELGEFRQFLARSAGRR</sequence>
<organism evidence="1 2">
    <name type="scientific">Thermococcus barophilus</name>
    <dbReference type="NCBI Taxonomy" id="55802"/>
    <lineage>
        <taxon>Archaea</taxon>
        <taxon>Methanobacteriati</taxon>
        <taxon>Methanobacteriota</taxon>
        <taxon>Thermococci</taxon>
        <taxon>Thermococcales</taxon>
        <taxon>Thermococcaceae</taxon>
        <taxon>Thermococcus</taxon>
    </lineage>
</organism>
<reference evidence="1 2" key="1">
    <citation type="journal article" date="2016" name="Genome Announc.">
        <title>Complete genome sequence of the hyperthermophilic and piezophilic archaeon Thermococcus barophilus Ch5, capable of growth at the expense of hydrogenogenesis from carbon monoxide and formate.</title>
        <authorList>
            <person name="Oger P."/>
            <person name="Sokolova T.G."/>
            <person name="Kozhevnikova D.A."/>
            <person name="Taranov E.A."/>
            <person name="Vannier P."/>
            <person name="Lee H.S."/>
            <person name="Kwon K.K."/>
            <person name="Kang S.G."/>
            <person name="Lee J.H."/>
            <person name="Bonch-Osmolovskaya E.A."/>
            <person name="Lebedinsky A.V."/>
        </authorList>
    </citation>
    <scope>NUCLEOTIDE SEQUENCE [LARGE SCALE GENOMIC DNA]</scope>
    <source>
        <strain evidence="2">Ch5</strain>
    </source>
</reference>
<name>A0A0S1XA13_THEBA</name>
<proteinExistence type="predicted"/>
<dbReference type="PATRIC" id="fig|55802.8.peg.629"/>
<gene>
    <name evidence="1" type="ORF">TBCH5v1_0636</name>
</gene>
<dbReference type="AlphaFoldDB" id="A0A0S1XA13"/>
<evidence type="ECO:0000313" key="2">
    <source>
        <dbReference type="Proteomes" id="UP000066042"/>
    </source>
</evidence>
<dbReference type="STRING" id="55802.TBCH5v1_0636"/>
<protein>
    <submittedName>
        <fullName evidence="1">Uncharacterized protein</fullName>
    </submittedName>
</protein>
<dbReference type="Proteomes" id="UP000066042">
    <property type="component" value="Chromosome"/>
</dbReference>